<evidence type="ECO:0000256" key="6">
    <source>
        <dbReference type="SAM" id="Phobius"/>
    </source>
</evidence>
<sequence>MTPTPAPAVVLEADLDETTPLLVSTRHEHPQDSNSPSERRSSRVNHRLWPYAAILCGALSLVADLGDGLTAAPEVRLLEMAVCRDYYHEHDPRLIGPPPLSYVREELCKRDEIQVELAYLRALKGLFAAVPGLFCTVLFGRLADHWGRKPILLLGMTGQILTYLWVIMICYFHEVFPTRLIWASAVFQLMGGGHRNISALMNTVIVDVAPENARTSTFYLVGALIRITDMLSAGAGSYLLSHDLWLPFKISTPILLTSLPIILTLPETAPPRTPLPPRPRHDSLVPESPTKPHRPATTTTMTTTTSLLHSFPPPLLLTLLTITLKTFALMSAHTTLQFASRALRIPLASAGYLLSLKALVSLLVLVLLPAAGAAATSRRGVAPVAVDVWVARGSLAALAAGSLVVGAASAAAGAGAGHGAGAGALGLPLALVVGGLVVGSAGNGITQTMRGLVAHFGKGWEGRRGRRNERGAGGGGGRDEGGDEGGPGGEGTGSRMGQLYAGVALLELIAVLTGEMAFAWLFALGIRLSSSEGDGGMRSGWESGWLGLPFYAAGVTFFLGLACAAKIPTMSTTQGD</sequence>
<feature type="transmembrane region" description="Helical" evidence="6">
    <location>
        <begin position="543"/>
        <end position="564"/>
    </location>
</feature>
<dbReference type="PANTHER" id="PTHR23507:SF1">
    <property type="entry name" value="FI18259P1-RELATED"/>
    <property type="match status" value="1"/>
</dbReference>
<keyword evidence="3 6" id="KW-1133">Transmembrane helix</keyword>
<feature type="transmembrane region" description="Helical" evidence="6">
    <location>
        <begin position="395"/>
        <end position="416"/>
    </location>
</feature>
<evidence type="ECO:0000256" key="4">
    <source>
        <dbReference type="ARBA" id="ARBA00023136"/>
    </source>
</evidence>
<reference evidence="7 8" key="1">
    <citation type="submission" date="2016-10" db="EMBL/GenBank/DDBJ databases">
        <title>Proteomics and genomics reveal pathogen-plant mechanisms compatible with a hemibiotrophic lifestyle of Diplodia corticola.</title>
        <authorList>
            <person name="Fernandes I."/>
            <person name="De Jonge R."/>
            <person name="Van De Peer Y."/>
            <person name="Devreese B."/>
            <person name="Alves A."/>
            <person name="Esteves A.C."/>
        </authorList>
    </citation>
    <scope>NUCLEOTIDE SEQUENCE [LARGE SCALE GENOMIC DNA]</scope>
    <source>
        <strain evidence="7 8">CBS 112549</strain>
    </source>
</reference>
<dbReference type="Pfam" id="PF07690">
    <property type="entry name" value="MFS_1"/>
    <property type="match status" value="1"/>
</dbReference>
<feature type="transmembrane region" description="Helical" evidence="6">
    <location>
        <begin position="422"/>
        <end position="442"/>
    </location>
</feature>
<dbReference type="InterPro" id="IPR036259">
    <property type="entry name" value="MFS_trans_sf"/>
</dbReference>
<name>A0A1J9RYS4_9PEZI</name>
<dbReference type="AlphaFoldDB" id="A0A1J9RYS4"/>
<gene>
    <name evidence="7" type="ORF">BKCO1_37000207</name>
</gene>
<keyword evidence="8" id="KW-1185">Reference proteome</keyword>
<feature type="compositionally biased region" description="Gly residues" evidence="5">
    <location>
        <begin position="484"/>
        <end position="493"/>
    </location>
</feature>
<dbReference type="EMBL" id="MNUE01000037">
    <property type="protein sequence ID" value="OJD32597.1"/>
    <property type="molecule type" value="Genomic_DNA"/>
</dbReference>
<feature type="transmembrane region" description="Helical" evidence="6">
    <location>
        <begin position="151"/>
        <end position="174"/>
    </location>
</feature>
<feature type="region of interest" description="Disordered" evidence="5">
    <location>
        <begin position="270"/>
        <end position="298"/>
    </location>
</feature>
<feature type="transmembrane region" description="Helical" evidence="6">
    <location>
        <begin position="315"/>
        <end position="332"/>
    </location>
</feature>
<dbReference type="Proteomes" id="UP000183809">
    <property type="component" value="Unassembled WGS sequence"/>
</dbReference>
<keyword evidence="2 6" id="KW-0812">Transmembrane</keyword>
<feature type="transmembrane region" description="Helical" evidence="6">
    <location>
        <begin position="119"/>
        <end position="139"/>
    </location>
</feature>
<feature type="region of interest" description="Disordered" evidence="5">
    <location>
        <begin position="463"/>
        <end position="493"/>
    </location>
</feature>
<dbReference type="GO" id="GO:0022857">
    <property type="term" value="F:transmembrane transporter activity"/>
    <property type="evidence" value="ECO:0007669"/>
    <property type="project" value="InterPro"/>
</dbReference>
<evidence type="ECO:0000256" key="5">
    <source>
        <dbReference type="SAM" id="MobiDB-lite"/>
    </source>
</evidence>
<organism evidence="7 8">
    <name type="scientific">Diplodia corticola</name>
    <dbReference type="NCBI Taxonomy" id="236234"/>
    <lineage>
        <taxon>Eukaryota</taxon>
        <taxon>Fungi</taxon>
        <taxon>Dikarya</taxon>
        <taxon>Ascomycota</taxon>
        <taxon>Pezizomycotina</taxon>
        <taxon>Dothideomycetes</taxon>
        <taxon>Dothideomycetes incertae sedis</taxon>
        <taxon>Botryosphaeriales</taxon>
        <taxon>Botryosphaeriaceae</taxon>
        <taxon>Diplodia</taxon>
    </lineage>
</organism>
<accession>A0A1J9RYS4</accession>
<evidence type="ECO:0000256" key="3">
    <source>
        <dbReference type="ARBA" id="ARBA00022989"/>
    </source>
</evidence>
<feature type="transmembrane region" description="Helical" evidence="6">
    <location>
        <begin position="352"/>
        <end position="374"/>
    </location>
</feature>
<evidence type="ECO:0000313" key="7">
    <source>
        <dbReference type="EMBL" id="OJD32597.1"/>
    </source>
</evidence>
<dbReference type="RefSeq" id="XP_020128857.1">
    <property type="nucleotide sequence ID" value="XM_020275094.1"/>
</dbReference>
<dbReference type="PANTHER" id="PTHR23507">
    <property type="entry name" value="ZGC:174356"/>
    <property type="match status" value="1"/>
</dbReference>
<dbReference type="OrthoDB" id="194139at2759"/>
<proteinExistence type="predicted"/>
<dbReference type="InterPro" id="IPR011701">
    <property type="entry name" value="MFS"/>
</dbReference>
<evidence type="ECO:0000256" key="1">
    <source>
        <dbReference type="ARBA" id="ARBA00004141"/>
    </source>
</evidence>
<evidence type="ECO:0000256" key="2">
    <source>
        <dbReference type="ARBA" id="ARBA00022692"/>
    </source>
</evidence>
<feature type="transmembrane region" description="Helical" evidence="6">
    <location>
        <begin position="499"/>
        <end position="523"/>
    </location>
</feature>
<dbReference type="SUPFAM" id="SSF103473">
    <property type="entry name" value="MFS general substrate transporter"/>
    <property type="match status" value="1"/>
</dbReference>
<dbReference type="Gene3D" id="1.20.1250.20">
    <property type="entry name" value="MFS general substrate transporter like domains"/>
    <property type="match status" value="1"/>
</dbReference>
<dbReference type="GeneID" id="31015355"/>
<comment type="subcellular location">
    <subcellularLocation>
        <location evidence="1">Membrane</location>
        <topology evidence="1">Multi-pass membrane protein</topology>
    </subcellularLocation>
</comment>
<comment type="caution">
    <text evidence="7">The sequence shown here is derived from an EMBL/GenBank/DDBJ whole genome shotgun (WGS) entry which is preliminary data.</text>
</comment>
<evidence type="ECO:0000313" key="8">
    <source>
        <dbReference type="Proteomes" id="UP000183809"/>
    </source>
</evidence>
<dbReference type="GO" id="GO:0016020">
    <property type="term" value="C:membrane"/>
    <property type="evidence" value="ECO:0007669"/>
    <property type="project" value="UniProtKB-SubCell"/>
</dbReference>
<protein>
    <submittedName>
        <fullName evidence="7">Mfs transporter</fullName>
    </submittedName>
</protein>
<keyword evidence="4 6" id="KW-0472">Membrane</keyword>